<dbReference type="Pfam" id="PF00884">
    <property type="entry name" value="Sulfatase"/>
    <property type="match status" value="1"/>
</dbReference>
<keyword evidence="3" id="KW-0378">Hydrolase</keyword>
<evidence type="ECO:0000256" key="3">
    <source>
        <dbReference type="ARBA" id="ARBA00022801"/>
    </source>
</evidence>
<proteinExistence type="inferred from homology"/>
<evidence type="ECO:0000256" key="1">
    <source>
        <dbReference type="ARBA" id="ARBA00008779"/>
    </source>
</evidence>
<gene>
    <name evidence="7" type="ORF">RBSH_05450</name>
</gene>
<dbReference type="Proteomes" id="UP000007993">
    <property type="component" value="Unassembled WGS sequence"/>
</dbReference>
<keyword evidence="4" id="KW-0106">Calcium</keyword>
<comment type="caution">
    <text evidence="7">The sequence shown here is derived from an EMBL/GenBank/DDBJ whole genome shotgun (WGS) entry which is preliminary data.</text>
</comment>
<dbReference type="PROSITE" id="PS00149">
    <property type="entry name" value="SULFATASE_2"/>
    <property type="match status" value="1"/>
</dbReference>
<feature type="chain" id="PRO_5003886242" evidence="5">
    <location>
        <begin position="40"/>
        <end position="478"/>
    </location>
</feature>
<sequence length="478" mass="53811">MPTFVRSGVPNQRRQRRFSICLLMTFVMSWQVGSSIAVADRPPNFVLIFADDLGYGDISCYDSSGVKTPHLDQLAAEGFRSTDFFVPANVCSPSRAALLTGRYPMRCGMPVARNENVAKYKAYGFSPDEITIPELLGPAGYRSLMVGKWHLGMELEGSHPLDAGFDEYLGIPSNYEPRRGKNHNTLYRGKQVEQKNVACEELTKRYTDEVIDFIERQKDDPFFIYVSHHIVHNPLKPSPDFIGTSEKGKYGDFIKELDHSTGRIMQTIRDAGLDENTLVIFTSDNGPTRNGSSGELSGGKYCTMEGGHRVPGMFRWTSKIAPNQVSDVTLTSMDLLPLFCELAGVPIPDDRQIDGKSILPVLLGQTSESPHQFLYYYNGTNLQAVREGKWKLHLPRTTDDQPFWSKKPDKTKGFVTLNEMRLFNLDRDLGEKKNIADRHPEIVARLNEQAKLIRTELGDVQTIGTDQRKINLVAPQER</sequence>
<feature type="signal peptide" evidence="5">
    <location>
        <begin position="1"/>
        <end position="39"/>
    </location>
</feature>
<dbReference type="CDD" id="cd16026">
    <property type="entry name" value="GALNS_like"/>
    <property type="match status" value="1"/>
</dbReference>
<dbReference type="PANTHER" id="PTHR42693:SF53">
    <property type="entry name" value="ENDO-4-O-SULFATASE"/>
    <property type="match status" value="1"/>
</dbReference>
<dbReference type="AlphaFoldDB" id="K5C8F6"/>
<evidence type="ECO:0000256" key="4">
    <source>
        <dbReference type="ARBA" id="ARBA00022837"/>
    </source>
</evidence>
<reference evidence="7 8" key="1">
    <citation type="journal article" date="2013" name="Mar. Genomics">
        <title>Expression of sulfatases in Rhodopirellula baltica and the diversity of sulfatases in the genus Rhodopirellula.</title>
        <authorList>
            <person name="Wegner C.E."/>
            <person name="Richter-Heitmann T."/>
            <person name="Klindworth A."/>
            <person name="Klockow C."/>
            <person name="Richter M."/>
            <person name="Achstetter T."/>
            <person name="Glockner F.O."/>
            <person name="Harder J."/>
        </authorList>
    </citation>
    <scope>NUCLEOTIDE SEQUENCE [LARGE SCALE GENOMIC DNA]</scope>
    <source>
        <strain evidence="7 8">SH28</strain>
    </source>
</reference>
<dbReference type="PATRIC" id="fig|993517.3.peg.5904"/>
<dbReference type="GO" id="GO:0004065">
    <property type="term" value="F:arylsulfatase activity"/>
    <property type="evidence" value="ECO:0007669"/>
    <property type="project" value="TreeGrafter"/>
</dbReference>
<dbReference type="RefSeq" id="WP_007334826.1">
    <property type="nucleotide sequence ID" value="NZ_AMCW01000152.1"/>
</dbReference>
<evidence type="ECO:0000313" key="8">
    <source>
        <dbReference type="Proteomes" id="UP000007993"/>
    </source>
</evidence>
<dbReference type="InterPro" id="IPR024607">
    <property type="entry name" value="Sulfatase_CS"/>
</dbReference>
<dbReference type="PANTHER" id="PTHR42693">
    <property type="entry name" value="ARYLSULFATASE FAMILY MEMBER"/>
    <property type="match status" value="1"/>
</dbReference>
<dbReference type="SUPFAM" id="SSF53649">
    <property type="entry name" value="Alkaline phosphatase-like"/>
    <property type="match status" value="1"/>
</dbReference>
<dbReference type="FunFam" id="3.30.1120.10:FF:000020">
    <property type="entry name" value="Arylsulfatase A"/>
    <property type="match status" value="1"/>
</dbReference>
<evidence type="ECO:0000313" key="7">
    <source>
        <dbReference type="EMBL" id="EKJ99274.1"/>
    </source>
</evidence>
<protein>
    <submittedName>
        <fullName evidence="7">Arylsulfatase A</fullName>
    </submittedName>
</protein>
<dbReference type="InterPro" id="IPR000917">
    <property type="entry name" value="Sulfatase_N"/>
</dbReference>
<dbReference type="GO" id="GO:0046872">
    <property type="term" value="F:metal ion binding"/>
    <property type="evidence" value="ECO:0007669"/>
    <property type="project" value="UniProtKB-KW"/>
</dbReference>
<dbReference type="Gene3D" id="3.30.1120.10">
    <property type="match status" value="1"/>
</dbReference>
<evidence type="ECO:0000256" key="2">
    <source>
        <dbReference type="ARBA" id="ARBA00022723"/>
    </source>
</evidence>
<dbReference type="InterPro" id="IPR017850">
    <property type="entry name" value="Alkaline_phosphatase_core_sf"/>
</dbReference>
<keyword evidence="5" id="KW-0732">Signal</keyword>
<dbReference type="EMBL" id="AMCW01000152">
    <property type="protein sequence ID" value="EKJ99274.1"/>
    <property type="molecule type" value="Genomic_DNA"/>
</dbReference>
<dbReference type="Gene3D" id="3.40.720.10">
    <property type="entry name" value="Alkaline Phosphatase, subunit A"/>
    <property type="match status" value="1"/>
</dbReference>
<organism evidence="7 8">
    <name type="scientific">Rhodopirellula baltica SH28</name>
    <dbReference type="NCBI Taxonomy" id="993517"/>
    <lineage>
        <taxon>Bacteria</taxon>
        <taxon>Pseudomonadati</taxon>
        <taxon>Planctomycetota</taxon>
        <taxon>Planctomycetia</taxon>
        <taxon>Pirellulales</taxon>
        <taxon>Pirellulaceae</taxon>
        <taxon>Rhodopirellula</taxon>
    </lineage>
</organism>
<comment type="similarity">
    <text evidence="1">Belongs to the sulfatase family.</text>
</comment>
<dbReference type="InterPro" id="IPR050738">
    <property type="entry name" value="Sulfatase"/>
</dbReference>
<evidence type="ECO:0000256" key="5">
    <source>
        <dbReference type="SAM" id="SignalP"/>
    </source>
</evidence>
<feature type="domain" description="Sulfatase N-terminal" evidence="6">
    <location>
        <begin position="43"/>
        <end position="345"/>
    </location>
</feature>
<keyword evidence="2" id="KW-0479">Metal-binding</keyword>
<evidence type="ECO:0000259" key="6">
    <source>
        <dbReference type="Pfam" id="PF00884"/>
    </source>
</evidence>
<dbReference type="Pfam" id="PF14707">
    <property type="entry name" value="Sulfatase_C"/>
    <property type="match status" value="1"/>
</dbReference>
<accession>K5C8F6</accession>
<name>K5C8F6_RHOBT</name>